<proteinExistence type="predicted"/>
<comment type="caution">
    <text evidence="1">The sequence shown here is derived from an EMBL/GenBank/DDBJ whole genome shotgun (WGS) entry which is preliminary data.</text>
</comment>
<accession>A0A9P5YDI8</accession>
<evidence type="ECO:0000313" key="2">
    <source>
        <dbReference type="Proteomes" id="UP000807353"/>
    </source>
</evidence>
<name>A0A9P5YDI8_9AGAR</name>
<dbReference type="OrthoDB" id="289721at2759"/>
<dbReference type="AlphaFoldDB" id="A0A9P5YDI8"/>
<reference evidence="1" key="1">
    <citation type="submission" date="2020-11" db="EMBL/GenBank/DDBJ databases">
        <authorList>
            <consortium name="DOE Joint Genome Institute"/>
            <person name="Ahrendt S."/>
            <person name="Riley R."/>
            <person name="Andreopoulos W."/>
            <person name="Labutti K."/>
            <person name="Pangilinan J."/>
            <person name="Ruiz-Duenas F.J."/>
            <person name="Barrasa J.M."/>
            <person name="Sanchez-Garcia M."/>
            <person name="Camarero S."/>
            <person name="Miyauchi S."/>
            <person name="Serrano A."/>
            <person name="Linde D."/>
            <person name="Babiker R."/>
            <person name="Drula E."/>
            <person name="Ayuso-Fernandez I."/>
            <person name="Pacheco R."/>
            <person name="Padilla G."/>
            <person name="Ferreira P."/>
            <person name="Barriuso J."/>
            <person name="Kellner H."/>
            <person name="Castanera R."/>
            <person name="Alfaro M."/>
            <person name="Ramirez L."/>
            <person name="Pisabarro A.G."/>
            <person name="Kuo A."/>
            <person name="Tritt A."/>
            <person name="Lipzen A."/>
            <person name="He G."/>
            <person name="Yan M."/>
            <person name="Ng V."/>
            <person name="Cullen D."/>
            <person name="Martin F."/>
            <person name="Rosso M.-N."/>
            <person name="Henrissat B."/>
            <person name="Hibbett D."/>
            <person name="Martinez A.T."/>
            <person name="Grigoriev I.V."/>
        </authorList>
    </citation>
    <scope>NUCLEOTIDE SEQUENCE</scope>
    <source>
        <strain evidence="1">CBS 247.69</strain>
    </source>
</reference>
<dbReference type="EMBL" id="MU150234">
    <property type="protein sequence ID" value="KAF9468017.1"/>
    <property type="molecule type" value="Genomic_DNA"/>
</dbReference>
<dbReference type="Proteomes" id="UP000807353">
    <property type="component" value="Unassembled WGS sequence"/>
</dbReference>
<sequence>DPDPRDQAKMARHLSKYIFPRQYGLSSPFQFTSQTRGAFKLPNYQDRESEISLKGPCKTPRRLKGILSLLESMIWRHEKCGYKPLRDKICPSKVVPHCFSLISEG</sequence>
<protein>
    <submittedName>
        <fullName evidence="1">Uncharacterized protein</fullName>
    </submittedName>
</protein>
<keyword evidence="2" id="KW-1185">Reference proteome</keyword>
<dbReference type="Gene3D" id="1.10.132.70">
    <property type="match status" value="1"/>
</dbReference>
<gene>
    <name evidence="1" type="ORF">BDZ94DRAFT_1154632</name>
</gene>
<feature type="non-terminal residue" evidence="1">
    <location>
        <position position="1"/>
    </location>
</feature>
<organism evidence="1 2">
    <name type="scientific">Collybia nuda</name>
    <dbReference type="NCBI Taxonomy" id="64659"/>
    <lineage>
        <taxon>Eukaryota</taxon>
        <taxon>Fungi</taxon>
        <taxon>Dikarya</taxon>
        <taxon>Basidiomycota</taxon>
        <taxon>Agaricomycotina</taxon>
        <taxon>Agaricomycetes</taxon>
        <taxon>Agaricomycetidae</taxon>
        <taxon>Agaricales</taxon>
        <taxon>Tricholomatineae</taxon>
        <taxon>Clitocybaceae</taxon>
        <taxon>Collybia</taxon>
    </lineage>
</organism>
<evidence type="ECO:0000313" key="1">
    <source>
        <dbReference type="EMBL" id="KAF9468017.1"/>
    </source>
</evidence>